<protein>
    <submittedName>
        <fullName evidence="2">DUF1934 domain-containing protein</fullName>
    </submittedName>
</protein>
<evidence type="ECO:0000313" key="1">
    <source>
        <dbReference type="EMBL" id="AXN38884.1"/>
    </source>
</evidence>
<dbReference type="InterPro" id="IPR012674">
    <property type="entry name" value="Calycin"/>
</dbReference>
<dbReference type="SUPFAM" id="SSF50814">
    <property type="entry name" value="Lipocalins"/>
    <property type="match status" value="1"/>
</dbReference>
<name>A0AAX0RY97_9BACI</name>
<organism evidence="2 3">
    <name type="scientific">Peribacillus butanolivorans</name>
    <dbReference type="NCBI Taxonomy" id="421767"/>
    <lineage>
        <taxon>Bacteria</taxon>
        <taxon>Bacillati</taxon>
        <taxon>Bacillota</taxon>
        <taxon>Bacilli</taxon>
        <taxon>Bacillales</taxon>
        <taxon>Bacillaceae</taxon>
        <taxon>Peribacillus</taxon>
    </lineage>
</organism>
<reference evidence="1 4" key="2">
    <citation type="submission" date="2018-07" db="EMBL/GenBank/DDBJ databases">
        <title>The molecular basis for the intramolecular migration of carboxyl group in the catabolism of para-hydroxybenzoate via gentisate.</title>
        <authorList>
            <person name="Zhao H."/>
            <person name="Xu Y."/>
            <person name="Lin S."/>
            <person name="Spain J.C."/>
            <person name="Zhou N.-Y."/>
        </authorList>
    </citation>
    <scope>NUCLEOTIDE SEQUENCE [LARGE SCALE GENOMIC DNA]</scope>
    <source>
        <strain evidence="1 4">PHB-7a</strain>
    </source>
</reference>
<dbReference type="EMBL" id="NUEQ01000034">
    <property type="protein sequence ID" value="PEJ30112.1"/>
    <property type="molecule type" value="Genomic_DNA"/>
</dbReference>
<dbReference type="InterPro" id="IPR015231">
    <property type="entry name" value="DUF1934"/>
</dbReference>
<dbReference type="Gene3D" id="2.40.128.20">
    <property type="match status" value="1"/>
</dbReference>
<dbReference type="EMBL" id="CP030926">
    <property type="protein sequence ID" value="AXN38884.1"/>
    <property type="molecule type" value="Genomic_DNA"/>
</dbReference>
<keyword evidence="4" id="KW-1185">Reference proteome</keyword>
<dbReference type="Proteomes" id="UP000220106">
    <property type="component" value="Unassembled WGS sequence"/>
</dbReference>
<sequence length="146" mass="17004">MSLHDIDKHNIKVTLQTKIKHGSETETYELVTFGTKMYKGSDLYLQYTEENEAGKTQTTIKHKTNDTILLRNGAIKMRQLFRLQEATNGHYESIYGRLGLLTTTKKIHHQWDEQKKEGKLVLHYTLHMQGSEPGQYEMTISYKEEA</sequence>
<gene>
    <name evidence="2" type="ORF">CN689_20225</name>
    <name evidence="1" type="ORF">DTO10_10945</name>
</gene>
<reference evidence="2 3" key="1">
    <citation type="submission" date="2017-09" db="EMBL/GenBank/DDBJ databases">
        <title>Large-scale bioinformatics analysis of Bacillus genomes uncovers conserved roles of natural products in bacterial physiology.</title>
        <authorList>
            <consortium name="Agbiome Team Llc"/>
            <person name="Bleich R.M."/>
            <person name="Kirk G.J."/>
            <person name="Santa Maria K.C."/>
            <person name="Allen S.E."/>
            <person name="Farag S."/>
            <person name="Shank E.A."/>
            <person name="Bowers A."/>
        </authorList>
    </citation>
    <scope>NUCLEOTIDE SEQUENCE [LARGE SCALE GENOMIC DNA]</scope>
    <source>
        <strain evidence="2 3">AFS003229</strain>
    </source>
</reference>
<dbReference type="GeneID" id="97412243"/>
<evidence type="ECO:0000313" key="4">
    <source>
        <dbReference type="Proteomes" id="UP000260457"/>
    </source>
</evidence>
<proteinExistence type="predicted"/>
<dbReference type="Proteomes" id="UP000260457">
    <property type="component" value="Chromosome"/>
</dbReference>
<dbReference type="RefSeq" id="WP_053348440.1">
    <property type="nucleotide sequence ID" value="NZ_CP030926.1"/>
</dbReference>
<evidence type="ECO:0000313" key="2">
    <source>
        <dbReference type="EMBL" id="PEJ30112.1"/>
    </source>
</evidence>
<dbReference type="AlphaFoldDB" id="A0AAX0RY97"/>
<dbReference type="KEGG" id="pbut:DTO10_10945"/>
<dbReference type="Pfam" id="PF09148">
    <property type="entry name" value="DUF1934"/>
    <property type="match status" value="1"/>
</dbReference>
<evidence type="ECO:0000313" key="3">
    <source>
        <dbReference type="Proteomes" id="UP000220106"/>
    </source>
</evidence>
<accession>A0AAX0RY97</accession>